<dbReference type="AlphaFoldDB" id="A0A923LH14"/>
<dbReference type="GO" id="GO:0000287">
    <property type="term" value="F:magnesium ion binding"/>
    <property type="evidence" value="ECO:0007669"/>
    <property type="project" value="UniProtKB-UniRule"/>
</dbReference>
<dbReference type="FunFam" id="3.20.20.70:FF:000096">
    <property type="entry name" value="Thiamine-phosphate synthase"/>
    <property type="match status" value="1"/>
</dbReference>
<evidence type="ECO:0000313" key="14">
    <source>
        <dbReference type="Proteomes" id="UP000652477"/>
    </source>
</evidence>
<organism evidence="13 14">
    <name type="scientific">Mediterraneibacter hominis</name>
    <dbReference type="NCBI Taxonomy" id="2763054"/>
    <lineage>
        <taxon>Bacteria</taxon>
        <taxon>Bacillati</taxon>
        <taxon>Bacillota</taxon>
        <taxon>Clostridia</taxon>
        <taxon>Lachnospirales</taxon>
        <taxon>Lachnospiraceae</taxon>
        <taxon>Mediterraneibacter</taxon>
    </lineage>
</organism>
<comment type="catalytic activity">
    <reaction evidence="7 9 10">
        <text>2-(2-carboxy-4-methylthiazol-5-yl)ethyl phosphate + 4-amino-2-methyl-5-(diphosphooxymethyl)pyrimidine + 2 H(+) = thiamine phosphate + CO2 + diphosphate</text>
        <dbReference type="Rhea" id="RHEA:47848"/>
        <dbReference type="ChEBI" id="CHEBI:15378"/>
        <dbReference type="ChEBI" id="CHEBI:16526"/>
        <dbReference type="ChEBI" id="CHEBI:33019"/>
        <dbReference type="ChEBI" id="CHEBI:37575"/>
        <dbReference type="ChEBI" id="CHEBI:57841"/>
        <dbReference type="ChEBI" id="CHEBI:62890"/>
        <dbReference type="EC" id="2.5.1.3"/>
    </reaction>
</comment>
<dbReference type="GO" id="GO:0004789">
    <property type="term" value="F:thiamine-phosphate diphosphorylase activity"/>
    <property type="evidence" value="ECO:0007669"/>
    <property type="project" value="UniProtKB-UniRule"/>
</dbReference>
<dbReference type="HAMAP" id="MF_00097">
    <property type="entry name" value="TMP_synthase"/>
    <property type="match status" value="1"/>
</dbReference>
<feature type="domain" description="Thiamine phosphate synthase/TenI" evidence="12">
    <location>
        <begin position="10"/>
        <end position="190"/>
    </location>
</feature>
<dbReference type="PANTHER" id="PTHR20857:SF23">
    <property type="entry name" value="THIAMINE BIOSYNTHETIC BIFUNCTIONAL ENZYME"/>
    <property type="match status" value="1"/>
</dbReference>
<comment type="cofactor">
    <cofactor evidence="9">
        <name>Mg(2+)</name>
        <dbReference type="ChEBI" id="CHEBI:18420"/>
    </cofactor>
    <text evidence="9">Binds 1 Mg(2+) ion per subunit.</text>
</comment>
<comment type="similarity">
    <text evidence="9 10">Belongs to the thiamine-phosphate synthase family.</text>
</comment>
<evidence type="ECO:0000256" key="8">
    <source>
        <dbReference type="ARBA" id="ARBA00047883"/>
    </source>
</evidence>
<dbReference type="PANTHER" id="PTHR20857">
    <property type="entry name" value="THIAMINE-PHOSPHATE PYROPHOSPHORYLASE"/>
    <property type="match status" value="1"/>
</dbReference>
<dbReference type="GO" id="GO:0009228">
    <property type="term" value="P:thiamine biosynthetic process"/>
    <property type="evidence" value="ECO:0007669"/>
    <property type="project" value="UniProtKB-KW"/>
</dbReference>
<dbReference type="GO" id="GO:0005737">
    <property type="term" value="C:cytoplasm"/>
    <property type="evidence" value="ECO:0007669"/>
    <property type="project" value="TreeGrafter"/>
</dbReference>
<evidence type="ECO:0000256" key="1">
    <source>
        <dbReference type="ARBA" id="ARBA00005165"/>
    </source>
</evidence>
<evidence type="ECO:0000256" key="6">
    <source>
        <dbReference type="ARBA" id="ARBA00047334"/>
    </source>
</evidence>
<evidence type="ECO:0000256" key="4">
    <source>
        <dbReference type="ARBA" id="ARBA00022842"/>
    </source>
</evidence>
<evidence type="ECO:0000256" key="5">
    <source>
        <dbReference type="ARBA" id="ARBA00022977"/>
    </source>
</evidence>
<evidence type="ECO:0000259" key="12">
    <source>
        <dbReference type="Pfam" id="PF02581"/>
    </source>
</evidence>
<accession>A0A923LH14</accession>
<feature type="binding site" evidence="9">
    <location>
        <position position="92"/>
    </location>
    <ligand>
        <name>Mg(2+)</name>
        <dbReference type="ChEBI" id="CHEBI:18420"/>
    </ligand>
</feature>
<dbReference type="Proteomes" id="UP000652477">
    <property type="component" value="Unassembled WGS sequence"/>
</dbReference>
<evidence type="ECO:0000256" key="11">
    <source>
        <dbReference type="RuleBase" id="RU004253"/>
    </source>
</evidence>
<comment type="catalytic activity">
    <reaction evidence="6 9 10">
        <text>4-methyl-5-(2-phosphooxyethyl)-thiazole + 4-amino-2-methyl-5-(diphosphooxymethyl)pyrimidine + H(+) = thiamine phosphate + diphosphate</text>
        <dbReference type="Rhea" id="RHEA:22328"/>
        <dbReference type="ChEBI" id="CHEBI:15378"/>
        <dbReference type="ChEBI" id="CHEBI:33019"/>
        <dbReference type="ChEBI" id="CHEBI:37575"/>
        <dbReference type="ChEBI" id="CHEBI:57841"/>
        <dbReference type="ChEBI" id="CHEBI:58296"/>
        <dbReference type="EC" id="2.5.1.3"/>
    </reaction>
</comment>
<dbReference type="Pfam" id="PF02581">
    <property type="entry name" value="TMP-TENI"/>
    <property type="match status" value="1"/>
</dbReference>
<evidence type="ECO:0000256" key="3">
    <source>
        <dbReference type="ARBA" id="ARBA00022723"/>
    </source>
</evidence>
<feature type="binding site" evidence="9">
    <location>
        <position position="140"/>
    </location>
    <ligand>
        <name>4-amino-2-methyl-5-(diphosphooxymethyl)pyrimidine</name>
        <dbReference type="ChEBI" id="CHEBI:57841"/>
    </ligand>
</feature>
<keyword evidence="14" id="KW-1185">Reference proteome</keyword>
<feature type="binding site" evidence="9">
    <location>
        <begin position="40"/>
        <end position="44"/>
    </location>
    <ligand>
        <name>4-amino-2-methyl-5-(diphosphooxymethyl)pyrimidine</name>
        <dbReference type="ChEBI" id="CHEBI:57841"/>
    </ligand>
</feature>
<proteinExistence type="inferred from homology"/>
<feature type="binding site" evidence="9">
    <location>
        <position position="167"/>
    </location>
    <ligand>
        <name>2-[(2R,5Z)-2-carboxy-4-methylthiazol-5(2H)-ylidene]ethyl phosphate</name>
        <dbReference type="ChEBI" id="CHEBI:62899"/>
    </ligand>
</feature>
<feature type="binding site" evidence="9">
    <location>
        <position position="73"/>
    </location>
    <ligand>
        <name>Mg(2+)</name>
        <dbReference type="ChEBI" id="CHEBI:18420"/>
    </ligand>
</feature>
<keyword evidence="3 9" id="KW-0479">Metal-binding</keyword>
<dbReference type="InterPro" id="IPR022998">
    <property type="entry name" value="ThiamineP_synth_TenI"/>
</dbReference>
<dbReference type="InterPro" id="IPR013785">
    <property type="entry name" value="Aldolase_TIM"/>
</dbReference>
<dbReference type="NCBIfam" id="TIGR00693">
    <property type="entry name" value="thiE"/>
    <property type="match status" value="1"/>
</dbReference>
<dbReference type="EC" id="2.5.1.3" evidence="9"/>
<evidence type="ECO:0000256" key="10">
    <source>
        <dbReference type="RuleBase" id="RU003826"/>
    </source>
</evidence>
<dbReference type="EMBL" id="JACOPF010000001">
    <property type="protein sequence ID" value="MBC5688618.1"/>
    <property type="molecule type" value="Genomic_DNA"/>
</dbReference>
<comment type="catalytic activity">
    <reaction evidence="8 9 10">
        <text>2-[(2R,5Z)-2-carboxy-4-methylthiazol-5(2H)-ylidene]ethyl phosphate + 4-amino-2-methyl-5-(diphosphooxymethyl)pyrimidine + 2 H(+) = thiamine phosphate + CO2 + diphosphate</text>
        <dbReference type="Rhea" id="RHEA:47844"/>
        <dbReference type="ChEBI" id="CHEBI:15378"/>
        <dbReference type="ChEBI" id="CHEBI:16526"/>
        <dbReference type="ChEBI" id="CHEBI:33019"/>
        <dbReference type="ChEBI" id="CHEBI:37575"/>
        <dbReference type="ChEBI" id="CHEBI:57841"/>
        <dbReference type="ChEBI" id="CHEBI:62899"/>
        <dbReference type="EC" id="2.5.1.3"/>
    </reaction>
</comment>
<comment type="caution">
    <text evidence="13">The sequence shown here is derived from an EMBL/GenBank/DDBJ whole genome shotgun (WGS) entry which is preliminary data.</text>
</comment>
<dbReference type="InterPro" id="IPR036206">
    <property type="entry name" value="ThiamineP_synth_sf"/>
</dbReference>
<keyword evidence="2 9" id="KW-0808">Transferase</keyword>
<dbReference type="CDD" id="cd00564">
    <property type="entry name" value="TMP_TenI"/>
    <property type="match status" value="1"/>
</dbReference>
<keyword evidence="5 9" id="KW-0784">Thiamine biosynthesis</keyword>
<feature type="binding site" evidence="9">
    <location>
        <begin position="137"/>
        <end position="139"/>
    </location>
    <ligand>
        <name>2-[(2R,5Z)-2-carboxy-4-methylthiazol-5(2H)-ylidene]ethyl phosphate</name>
        <dbReference type="ChEBI" id="CHEBI:62899"/>
    </ligand>
</feature>
<dbReference type="GO" id="GO:0009229">
    <property type="term" value="P:thiamine diphosphate biosynthetic process"/>
    <property type="evidence" value="ECO:0007669"/>
    <property type="project" value="UniProtKB-UniRule"/>
</dbReference>
<comment type="function">
    <text evidence="9">Condenses 4-methyl-5-(beta-hydroxyethyl)thiazole monophosphate (THZ-P) and 2-methyl-4-amino-5-hydroxymethyl pyrimidine pyrophosphate (HMP-PP) to form thiamine monophosphate (TMP).</text>
</comment>
<dbReference type="Gene3D" id="3.20.20.70">
    <property type="entry name" value="Aldolase class I"/>
    <property type="match status" value="1"/>
</dbReference>
<feature type="binding site" evidence="9">
    <location>
        <begin position="187"/>
        <end position="188"/>
    </location>
    <ligand>
        <name>2-[(2R,5Z)-2-carboxy-4-methylthiazol-5(2H)-ylidene]ethyl phosphate</name>
        <dbReference type="ChEBI" id="CHEBI:62899"/>
    </ligand>
</feature>
<gene>
    <name evidence="9" type="primary">thiE</name>
    <name evidence="13" type="ORF">H8S37_06700</name>
</gene>
<feature type="binding site" evidence="9">
    <location>
        <position position="111"/>
    </location>
    <ligand>
        <name>4-amino-2-methyl-5-(diphosphooxymethyl)pyrimidine</name>
        <dbReference type="ChEBI" id="CHEBI:57841"/>
    </ligand>
</feature>
<evidence type="ECO:0000256" key="7">
    <source>
        <dbReference type="ARBA" id="ARBA00047851"/>
    </source>
</evidence>
<dbReference type="RefSeq" id="WP_186875222.1">
    <property type="nucleotide sequence ID" value="NZ_JACOPF010000001.1"/>
</dbReference>
<keyword evidence="4 9" id="KW-0460">Magnesium</keyword>
<evidence type="ECO:0000256" key="2">
    <source>
        <dbReference type="ARBA" id="ARBA00022679"/>
    </source>
</evidence>
<comment type="pathway">
    <text evidence="1 9 11">Cofactor biosynthesis; thiamine diphosphate biosynthesis; thiamine phosphate from 4-amino-2-methyl-5-diphosphomethylpyrimidine and 4-methyl-5-(2-phosphoethyl)-thiazole: step 1/1.</text>
</comment>
<sequence length="222" mass="24443">MRCSKESLLLYAVTDRRWLAGKTLYEQVEEALKGGATFIQLREKNLEKKEFLKEAREIKALCEKYKTPFVINDDVEIAKAIDADGVHVGQSDMEAEDVRVILGTEKIIGVSVQTVEQALEAQKYGADYLGVGSVFATGTKEDAKEVSHETLKEICEAVDIPVIAIGGINERNVMKLKGSGICGIAVISAIFAQPDIKEAARRLHRLAEEMTDRMSGKKKGTI</sequence>
<dbReference type="InterPro" id="IPR034291">
    <property type="entry name" value="TMP_synthase"/>
</dbReference>
<protein>
    <recommendedName>
        <fullName evidence="9">Thiamine-phosphate synthase</fullName>
        <shortName evidence="9">TP synthase</shortName>
        <shortName evidence="9">TPS</shortName>
        <ecNumber evidence="9">2.5.1.3</ecNumber>
    </recommendedName>
    <alternativeName>
        <fullName evidence="9">Thiamine-phosphate pyrophosphorylase</fullName>
        <shortName evidence="9">TMP pyrophosphorylase</shortName>
        <shortName evidence="9">TMP-PPase</shortName>
    </alternativeName>
</protein>
<reference evidence="13" key="1">
    <citation type="submission" date="2020-08" db="EMBL/GenBank/DDBJ databases">
        <title>Genome public.</title>
        <authorList>
            <person name="Liu C."/>
            <person name="Sun Q."/>
        </authorList>
    </citation>
    <scope>NUCLEOTIDE SEQUENCE</scope>
    <source>
        <strain evidence="13">NSJ-55</strain>
    </source>
</reference>
<name>A0A923LH14_9FIRM</name>
<feature type="binding site" evidence="9">
    <location>
        <position position="72"/>
    </location>
    <ligand>
        <name>4-amino-2-methyl-5-(diphosphooxymethyl)pyrimidine</name>
        <dbReference type="ChEBI" id="CHEBI:57841"/>
    </ligand>
</feature>
<dbReference type="SUPFAM" id="SSF51391">
    <property type="entry name" value="Thiamin phosphate synthase"/>
    <property type="match status" value="1"/>
</dbReference>
<evidence type="ECO:0000313" key="13">
    <source>
        <dbReference type="EMBL" id="MBC5688618.1"/>
    </source>
</evidence>
<evidence type="ECO:0000256" key="9">
    <source>
        <dbReference type="HAMAP-Rule" id="MF_00097"/>
    </source>
</evidence>